<accession>A0A0S3R9L5</accession>
<evidence type="ECO:0000256" key="1">
    <source>
        <dbReference type="SAM" id="Phobius"/>
    </source>
</evidence>
<keyword evidence="3" id="KW-1185">Reference proteome</keyword>
<name>A0A0S3R9L5_PHAAN</name>
<keyword evidence="1" id="KW-0472">Membrane</keyword>
<proteinExistence type="predicted"/>
<protein>
    <submittedName>
        <fullName evidence="2">Uncharacterized protein</fullName>
    </submittedName>
</protein>
<reference evidence="2 3" key="1">
    <citation type="journal article" date="2015" name="Sci. Rep.">
        <title>The power of single molecule real-time sequencing technology in the de novo assembly of a eukaryotic genome.</title>
        <authorList>
            <person name="Sakai H."/>
            <person name="Naito K."/>
            <person name="Ogiso-Tanaka E."/>
            <person name="Takahashi Y."/>
            <person name="Iseki K."/>
            <person name="Muto C."/>
            <person name="Satou K."/>
            <person name="Teruya K."/>
            <person name="Shiroma A."/>
            <person name="Shimoji M."/>
            <person name="Hirano T."/>
            <person name="Itoh T."/>
            <person name="Kaga A."/>
            <person name="Tomooka N."/>
        </authorList>
    </citation>
    <scope>NUCLEOTIDE SEQUENCE [LARGE SCALE GENOMIC DNA]</scope>
    <source>
        <strain evidence="3">cv. Shumari</strain>
    </source>
</reference>
<feature type="transmembrane region" description="Helical" evidence="1">
    <location>
        <begin position="54"/>
        <end position="73"/>
    </location>
</feature>
<sequence length="81" mass="9851">MLSVIFHSSLSHLILFSPHQPKQQYLFLTPIQNHLNYPQFLKTYNPLYYISSQIYLKTYLFHYLLPIFFTYALHRILNLML</sequence>
<keyword evidence="1" id="KW-1133">Transmembrane helix</keyword>
<feature type="non-terminal residue" evidence="2">
    <location>
        <position position="81"/>
    </location>
</feature>
<evidence type="ECO:0000313" key="3">
    <source>
        <dbReference type="Proteomes" id="UP000291084"/>
    </source>
</evidence>
<keyword evidence="1" id="KW-0812">Transmembrane</keyword>
<gene>
    <name evidence="2" type="primary">Vigan.01G536300</name>
    <name evidence="2" type="ORF">VIGAN_01536300</name>
</gene>
<organism evidence="2 3">
    <name type="scientific">Vigna angularis var. angularis</name>
    <dbReference type="NCBI Taxonomy" id="157739"/>
    <lineage>
        <taxon>Eukaryota</taxon>
        <taxon>Viridiplantae</taxon>
        <taxon>Streptophyta</taxon>
        <taxon>Embryophyta</taxon>
        <taxon>Tracheophyta</taxon>
        <taxon>Spermatophyta</taxon>
        <taxon>Magnoliopsida</taxon>
        <taxon>eudicotyledons</taxon>
        <taxon>Gunneridae</taxon>
        <taxon>Pentapetalae</taxon>
        <taxon>rosids</taxon>
        <taxon>fabids</taxon>
        <taxon>Fabales</taxon>
        <taxon>Fabaceae</taxon>
        <taxon>Papilionoideae</taxon>
        <taxon>50 kb inversion clade</taxon>
        <taxon>NPAAA clade</taxon>
        <taxon>indigoferoid/millettioid clade</taxon>
        <taxon>Phaseoleae</taxon>
        <taxon>Vigna</taxon>
    </lineage>
</organism>
<dbReference type="EMBL" id="AP015034">
    <property type="protein sequence ID" value="BAT77264.1"/>
    <property type="molecule type" value="Genomic_DNA"/>
</dbReference>
<evidence type="ECO:0000313" key="2">
    <source>
        <dbReference type="EMBL" id="BAT77264.1"/>
    </source>
</evidence>
<dbReference type="Proteomes" id="UP000291084">
    <property type="component" value="Chromosome 1"/>
</dbReference>
<dbReference type="AlphaFoldDB" id="A0A0S3R9L5"/>